<evidence type="ECO:0000256" key="3">
    <source>
        <dbReference type="ARBA" id="ARBA00022490"/>
    </source>
</evidence>
<dbReference type="RefSeq" id="WP_208832844.1">
    <property type="nucleotide sequence ID" value="NZ_CP072110.1"/>
</dbReference>
<dbReference type="InterPro" id="IPR029069">
    <property type="entry name" value="HotDog_dom_sf"/>
</dbReference>
<dbReference type="CDD" id="cd01288">
    <property type="entry name" value="FabZ"/>
    <property type="match status" value="1"/>
</dbReference>
<keyword evidence="11" id="KW-1185">Reference proteome</keyword>
<dbReference type="EMBL" id="CP072110">
    <property type="protein sequence ID" value="QTH64790.1"/>
    <property type="molecule type" value="Genomic_DNA"/>
</dbReference>
<dbReference type="FunFam" id="3.10.129.10:FF:000001">
    <property type="entry name" value="3-hydroxyacyl-[acyl-carrier-protein] dehydratase FabZ"/>
    <property type="match status" value="1"/>
</dbReference>
<keyword evidence="7 9" id="KW-0456">Lyase</keyword>
<dbReference type="KEGG" id="psym:J1N51_04840"/>
<dbReference type="Gene3D" id="3.10.129.10">
    <property type="entry name" value="Hotdog Thioesterase"/>
    <property type="match status" value="1"/>
</dbReference>
<feature type="active site" evidence="9">
    <location>
        <position position="54"/>
    </location>
</feature>
<evidence type="ECO:0000256" key="4">
    <source>
        <dbReference type="ARBA" id="ARBA00022516"/>
    </source>
</evidence>
<sequence length="154" mass="17291">MSEQLNSFEIEEIMSYLPHRYPMLLVDRVIDYKVGETLHAIKNVTINEPIFTGHFPGKPVFPGVLILEAMAQATGLLGFKTIEAQNGEVDPNELYLFAAIDNARFKQPVTPGDTMHFHVKFVKERRGIWKFSGEALVDGKLAASADIMCARRVL</sequence>
<dbReference type="Pfam" id="PF07977">
    <property type="entry name" value="FabA"/>
    <property type="match status" value="1"/>
</dbReference>
<comment type="subcellular location">
    <subcellularLocation>
        <location evidence="1 9">Cytoplasm</location>
    </subcellularLocation>
</comment>
<name>A0A975DCT4_9GAMM</name>
<keyword evidence="6 9" id="KW-0443">Lipid metabolism</keyword>
<organism evidence="10 11">
    <name type="scientific">Psychrosphaera ytuae</name>
    <dbReference type="NCBI Taxonomy" id="2820710"/>
    <lineage>
        <taxon>Bacteria</taxon>
        <taxon>Pseudomonadati</taxon>
        <taxon>Pseudomonadota</taxon>
        <taxon>Gammaproteobacteria</taxon>
        <taxon>Alteromonadales</taxon>
        <taxon>Pseudoalteromonadaceae</taxon>
        <taxon>Psychrosphaera</taxon>
    </lineage>
</organism>
<evidence type="ECO:0000256" key="1">
    <source>
        <dbReference type="ARBA" id="ARBA00004496"/>
    </source>
</evidence>
<dbReference type="InterPro" id="IPR013114">
    <property type="entry name" value="FabA_FabZ"/>
</dbReference>
<evidence type="ECO:0000256" key="5">
    <source>
        <dbReference type="ARBA" id="ARBA00022556"/>
    </source>
</evidence>
<dbReference type="GO" id="GO:0016020">
    <property type="term" value="C:membrane"/>
    <property type="evidence" value="ECO:0007669"/>
    <property type="project" value="GOC"/>
</dbReference>
<proteinExistence type="inferred from homology"/>
<dbReference type="EC" id="4.2.1.59" evidence="9"/>
<accession>A0A975DCT4</accession>
<dbReference type="InterPro" id="IPR010084">
    <property type="entry name" value="FabZ"/>
</dbReference>
<dbReference type="Proteomes" id="UP000682739">
    <property type="component" value="Chromosome"/>
</dbReference>
<comment type="function">
    <text evidence="8 9">Involved in unsaturated fatty acids biosynthesis. Catalyzes the dehydration of short chain beta-hydroxyacyl-ACPs and long chain saturated and unsaturated beta-hydroxyacyl-ACPs.</text>
</comment>
<dbReference type="GO" id="GO:0009245">
    <property type="term" value="P:lipid A biosynthetic process"/>
    <property type="evidence" value="ECO:0007669"/>
    <property type="project" value="UniProtKB-UniRule"/>
</dbReference>
<dbReference type="HAMAP" id="MF_00406">
    <property type="entry name" value="FabZ"/>
    <property type="match status" value="1"/>
</dbReference>
<evidence type="ECO:0000313" key="10">
    <source>
        <dbReference type="EMBL" id="QTH64790.1"/>
    </source>
</evidence>
<evidence type="ECO:0000313" key="11">
    <source>
        <dbReference type="Proteomes" id="UP000682739"/>
    </source>
</evidence>
<dbReference type="NCBIfam" id="NF000582">
    <property type="entry name" value="PRK00006.1"/>
    <property type="match status" value="1"/>
</dbReference>
<dbReference type="AlphaFoldDB" id="A0A975DCT4"/>
<keyword evidence="5 9" id="KW-0441">Lipid A biosynthesis</keyword>
<evidence type="ECO:0000256" key="2">
    <source>
        <dbReference type="ARBA" id="ARBA00009174"/>
    </source>
</evidence>
<comment type="similarity">
    <text evidence="2 9">Belongs to the thioester dehydratase family. FabZ subfamily.</text>
</comment>
<dbReference type="GO" id="GO:0019171">
    <property type="term" value="F:(3R)-hydroxyacyl-[acyl-carrier-protein] dehydratase activity"/>
    <property type="evidence" value="ECO:0007669"/>
    <property type="project" value="UniProtKB-EC"/>
</dbReference>
<dbReference type="NCBIfam" id="TIGR01750">
    <property type="entry name" value="fabZ"/>
    <property type="match status" value="1"/>
</dbReference>
<comment type="catalytic activity">
    <reaction evidence="9">
        <text>a (3R)-hydroxyacyl-[ACP] = a (2E)-enoyl-[ACP] + H2O</text>
        <dbReference type="Rhea" id="RHEA:13097"/>
        <dbReference type="Rhea" id="RHEA-COMP:9925"/>
        <dbReference type="Rhea" id="RHEA-COMP:9945"/>
        <dbReference type="ChEBI" id="CHEBI:15377"/>
        <dbReference type="ChEBI" id="CHEBI:78784"/>
        <dbReference type="ChEBI" id="CHEBI:78827"/>
        <dbReference type="EC" id="4.2.1.59"/>
    </reaction>
</comment>
<dbReference type="PANTHER" id="PTHR30272">
    <property type="entry name" value="3-HYDROXYACYL-[ACYL-CARRIER-PROTEIN] DEHYDRATASE"/>
    <property type="match status" value="1"/>
</dbReference>
<protein>
    <recommendedName>
        <fullName evidence="9">3-hydroxyacyl-[acyl-carrier-protein] dehydratase FabZ</fullName>
        <ecNumber evidence="9">4.2.1.59</ecNumber>
    </recommendedName>
    <alternativeName>
        <fullName evidence="9">(3R)-hydroxymyristoyl-[acyl-carrier-protein] dehydratase</fullName>
        <shortName evidence="9">(3R)-hydroxymyristoyl-ACP dehydrase</shortName>
    </alternativeName>
    <alternativeName>
        <fullName evidence="9">Beta-hydroxyacyl-ACP dehydratase</fullName>
    </alternativeName>
</protein>
<reference evidence="10" key="1">
    <citation type="submission" date="2021-03" db="EMBL/GenBank/DDBJ databases">
        <title>Description of Psychrosphaera ytuae sp. nov. isolated from deep sea sediment of South China Sea.</title>
        <authorList>
            <person name="Zhang J."/>
            <person name="Xu X.-D."/>
        </authorList>
    </citation>
    <scope>NUCLEOTIDE SEQUENCE</scope>
    <source>
        <strain evidence="10">MTZ26</strain>
    </source>
</reference>
<evidence type="ECO:0000256" key="8">
    <source>
        <dbReference type="ARBA" id="ARBA00025049"/>
    </source>
</evidence>
<evidence type="ECO:0000256" key="7">
    <source>
        <dbReference type="ARBA" id="ARBA00023239"/>
    </source>
</evidence>
<keyword evidence="4 9" id="KW-0444">Lipid biosynthesis</keyword>
<dbReference type="PANTHER" id="PTHR30272:SF1">
    <property type="entry name" value="3-HYDROXYACYL-[ACYL-CARRIER-PROTEIN] DEHYDRATASE"/>
    <property type="match status" value="1"/>
</dbReference>
<keyword evidence="3 9" id="KW-0963">Cytoplasm</keyword>
<dbReference type="GO" id="GO:0006633">
    <property type="term" value="P:fatty acid biosynthetic process"/>
    <property type="evidence" value="ECO:0007669"/>
    <property type="project" value="UniProtKB-UniRule"/>
</dbReference>
<evidence type="ECO:0000256" key="6">
    <source>
        <dbReference type="ARBA" id="ARBA00023098"/>
    </source>
</evidence>
<evidence type="ECO:0000256" key="9">
    <source>
        <dbReference type="HAMAP-Rule" id="MF_00406"/>
    </source>
</evidence>
<gene>
    <name evidence="9 10" type="primary">fabZ</name>
    <name evidence="10" type="ORF">J1N51_04840</name>
</gene>
<dbReference type="GO" id="GO:0005737">
    <property type="term" value="C:cytoplasm"/>
    <property type="evidence" value="ECO:0007669"/>
    <property type="project" value="UniProtKB-SubCell"/>
</dbReference>
<dbReference type="SUPFAM" id="SSF54637">
    <property type="entry name" value="Thioesterase/thiol ester dehydrase-isomerase"/>
    <property type="match status" value="1"/>
</dbReference>